<gene>
    <name evidence="2" type="ORF">ILYODFUR_035585</name>
</gene>
<feature type="region of interest" description="Disordered" evidence="1">
    <location>
        <begin position="1"/>
        <end position="23"/>
    </location>
</feature>
<organism evidence="2 3">
    <name type="scientific">Ilyodon furcidens</name>
    <name type="common">goldbreast splitfin</name>
    <dbReference type="NCBI Taxonomy" id="33524"/>
    <lineage>
        <taxon>Eukaryota</taxon>
        <taxon>Metazoa</taxon>
        <taxon>Chordata</taxon>
        <taxon>Craniata</taxon>
        <taxon>Vertebrata</taxon>
        <taxon>Euteleostomi</taxon>
        <taxon>Actinopterygii</taxon>
        <taxon>Neopterygii</taxon>
        <taxon>Teleostei</taxon>
        <taxon>Neoteleostei</taxon>
        <taxon>Acanthomorphata</taxon>
        <taxon>Ovalentaria</taxon>
        <taxon>Atherinomorphae</taxon>
        <taxon>Cyprinodontiformes</taxon>
        <taxon>Goodeidae</taxon>
        <taxon>Ilyodon</taxon>
    </lineage>
</organism>
<reference evidence="2 3" key="1">
    <citation type="submission" date="2021-06" db="EMBL/GenBank/DDBJ databases">
        <authorList>
            <person name="Palmer J.M."/>
        </authorList>
    </citation>
    <scope>NUCLEOTIDE SEQUENCE [LARGE SCALE GENOMIC DNA]</scope>
    <source>
        <strain evidence="3">if_2019</strain>
        <tissue evidence="2">Muscle</tissue>
    </source>
</reference>
<keyword evidence="3" id="KW-1185">Reference proteome</keyword>
<evidence type="ECO:0000313" key="3">
    <source>
        <dbReference type="Proteomes" id="UP001482620"/>
    </source>
</evidence>
<evidence type="ECO:0000313" key="2">
    <source>
        <dbReference type="EMBL" id="MEQ2250018.1"/>
    </source>
</evidence>
<feature type="compositionally biased region" description="Polar residues" evidence="1">
    <location>
        <begin position="94"/>
        <end position="111"/>
    </location>
</feature>
<feature type="region of interest" description="Disordered" evidence="1">
    <location>
        <begin position="79"/>
        <end position="111"/>
    </location>
</feature>
<evidence type="ECO:0000256" key="1">
    <source>
        <dbReference type="SAM" id="MobiDB-lite"/>
    </source>
</evidence>
<proteinExistence type="predicted"/>
<dbReference type="Proteomes" id="UP001482620">
    <property type="component" value="Unassembled WGS sequence"/>
</dbReference>
<sequence length="111" mass="12148">MEYVDGLADKAGARSQLQLEPLQGEEDVLDIGLDVHDEDESLPSQTAAAAPPDPGDTFFSLFAAMQLIPWTWNGPPHLLQRSHRDSRGFISPRSRPQSSTVYPCSQTLSPS</sequence>
<dbReference type="EMBL" id="JAHRIQ010087940">
    <property type="protein sequence ID" value="MEQ2250018.1"/>
    <property type="molecule type" value="Genomic_DNA"/>
</dbReference>
<accession>A0ABV0V0T5</accession>
<name>A0ABV0V0T5_9TELE</name>
<comment type="caution">
    <text evidence="2">The sequence shown here is derived from an EMBL/GenBank/DDBJ whole genome shotgun (WGS) entry which is preliminary data.</text>
</comment>
<protein>
    <submittedName>
        <fullName evidence="2">Uncharacterized protein</fullName>
    </submittedName>
</protein>